<keyword evidence="2" id="KW-1185">Reference proteome</keyword>
<evidence type="ECO:0000313" key="1">
    <source>
        <dbReference type="EMBL" id="QNI31473.1"/>
    </source>
</evidence>
<dbReference type="RefSeq" id="WP_186742130.1">
    <property type="nucleotide sequence ID" value="NZ_CP060394.1"/>
</dbReference>
<proteinExistence type="predicted"/>
<accession>A0A7G8BG03</accession>
<dbReference type="AlphaFoldDB" id="A0A7G8BG03"/>
<protein>
    <submittedName>
        <fullName evidence="1">Uncharacterized protein</fullName>
    </submittedName>
</protein>
<name>A0A7G8BG03_9BACT</name>
<dbReference type="KEGG" id="adin:H7849_20715"/>
<dbReference type="Proteomes" id="UP000515312">
    <property type="component" value="Chromosome"/>
</dbReference>
<sequence>MQQARREYPVAACQDGKGAQFHCQPSAIWKGKKTVSADGKTLTEESSFIGVNEPAMAVYDKVS</sequence>
<reference evidence="1 2" key="1">
    <citation type="submission" date="2020-08" db="EMBL/GenBank/DDBJ databases">
        <title>Edaphobacter telluris sp. nov. and Acidobacterium dinghuensis sp. nov., two acidobacteria isolated from forest soil.</title>
        <authorList>
            <person name="Fu J."/>
            <person name="Qiu L."/>
        </authorList>
    </citation>
    <scope>NUCLEOTIDE SEQUENCE [LARGE SCALE GENOMIC DNA]</scope>
    <source>
        <strain evidence="1">4Y35</strain>
    </source>
</reference>
<gene>
    <name evidence="1" type="ORF">H7849_20715</name>
</gene>
<dbReference type="EMBL" id="CP060394">
    <property type="protein sequence ID" value="QNI31473.1"/>
    <property type="molecule type" value="Genomic_DNA"/>
</dbReference>
<organism evidence="1 2">
    <name type="scientific">Alloacidobacterium dinghuense</name>
    <dbReference type="NCBI Taxonomy" id="2763107"/>
    <lineage>
        <taxon>Bacteria</taxon>
        <taxon>Pseudomonadati</taxon>
        <taxon>Acidobacteriota</taxon>
        <taxon>Terriglobia</taxon>
        <taxon>Terriglobales</taxon>
        <taxon>Acidobacteriaceae</taxon>
        <taxon>Alloacidobacterium</taxon>
    </lineage>
</organism>
<evidence type="ECO:0000313" key="2">
    <source>
        <dbReference type="Proteomes" id="UP000515312"/>
    </source>
</evidence>